<accession>A0ABD3UN32</accession>
<comment type="caution">
    <text evidence="2">The sequence shown here is derived from an EMBL/GenBank/DDBJ whole genome shotgun (WGS) entry which is preliminary data.</text>
</comment>
<dbReference type="PROSITE" id="PS50181">
    <property type="entry name" value="FBOX"/>
    <property type="match status" value="1"/>
</dbReference>
<proteinExistence type="predicted"/>
<gene>
    <name evidence="2" type="ORF">ACJIZ3_012068</name>
</gene>
<dbReference type="InterPro" id="IPR044809">
    <property type="entry name" value="AUF1-like"/>
</dbReference>
<protein>
    <recommendedName>
        <fullName evidence="1">F-box domain-containing protein</fullName>
    </recommendedName>
</protein>
<evidence type="ECO:0000313" key="3">
    <source>
        <dbReference type="Proteomes" id="UP001634393"/>
    </source>
</evidence>
<organism evidence="2 3">
    <name type="scientific">Penstemon smallii</name>
    <dbReference type="NCBI Taxonomy" id="265156"/>
    <lineage>
        <taxon>Eukaryota</taxon>
        <taxon>Viridiplantae</taxon>
        <taxon>Streptophyta</taxon>
        <taxon>Embryophyta</taxon>
        <taxon>Tracheophyta</taxon>
        <taxon>Spermatophyta</taxon>
        <taxon>Magnoliopsida</taxon>
        <taxon>eudicotyledons</taxon>
        <taxon>Gunneridae</taxon>
        <taxon>Pentapetalae</taxon>
        <taxon>asterids</taxon>
        <taxon>lamiids</taxon>
        <taxon>Lamiales</taxon>
        <taxon>Plantaginaceae</taxon>
        <taxon>Cheloneae</taxon>
        <taxon>Penstemon</taxon>
    </lineage>
</organism>
<dbReference type="EMBL" id="JBJXBP010000001">
    <property type="protein sequence ID" value="KAL3850186.1"/>
    <property type="molecule type" value="Genomic_DNA"/>
</dbReference>
<dbReference type="InterPro" id="IPR036047">
    <property type="entry name" value="F-box-like_dom_sf"/>
</dbReference>
<keyword evidence="3" id="KW-1185">Reference proteome</keyword>
<feature type="domain" description="F-box" evidence="1">
    <location>
        <begin position="11"/>
        <end position="58"/>
    </location>
</feature>
<dbReference type="AlphaFoldDB" id="A0ABD3UN32"/>
<dbReference type="CDD" id="cd09917">
    <property type="entry name" value="F-box_SF"/>
    <property type="match status" value="1"/>
</dbReference>
<name>A0ABD3UN32_9LAMI</name>
<reference evidence="2 3" key="1">
    <citation type="submission" date="2024-12" db="EMBL/GenBank/DDBJ databases">
        <title>The unique morphological basis and parallel evolutionary history of personate flowers in Penstemon.</title>
        <authorList>
            <person name="Depatie T.H."/>
            <person name="Wessinger C.A."/>
        </authorList>
    </citation>
    <scope>NUCLEOTIDE SEQUENCE [LARGE SCALE GENOMIC DNA]</scope>
    <source>
        <strain evidence="2">WTNN_2</strain>
        <tissue evidence="2">Leaf</tissue>
    </source>
</reference>
<dbReference type="SMART" id="SM00256">
    <property type="entry name" value="FBOX"/>
    <property type="match status" value="1"/>
</dbReference>
<evidence type="ECO:0000313" key="2">
    <source>
        <dbReference type="EMBL" id="KAL3850186.1"/>
    </source>
</evidence>
<dbReference type="PANTHER" id="PTHR31215">
    <property type="entry name" value="OS05G0510400 PROTEIN-RELATED"/>
    <property type="match status" value="1"/>
</dbReference>
<sequence>MESKRPAGHKEDHFHRLPEELLLYIFSKLSDLNSLCRCLLVSKHFASVISRTQTISITLCRAHSFDSYTNICRFFSVAHDLHSEVEQTDALLELLSLQKLKLLGKFKELKSIYLEYAYPKEIDHPSSFLKWKIKCTSSSAVFESFIGLLSASVHKMTDEADDEQSSGESICPRINDCFRLAYGRYIEWLCLICMLAKSHDSLKSVRIADSEKHGNLVIRDGKIVQMRSCVLQKELKDNINRSLLELAWVPELRLPLSGYLMRDVGLFIVKVPTETCGNANKNDDMTYWDFDDEEKVFAEAVKEILINHRDRIIGD</sequence>
<dbReference type="Pfam" id="PF12937">
    <property type="entry name" value="F-box-like"/>
    <property type="match status" value="1"/>
</dbReference>
<dbReference type="Gene3D" id="1.20.1280.50">
    <property type="match status" value="1"/>
</dbReference>
<dbReference type="Proteomes" id="UP001634393">
    <property type="component" value="Unassembled WGS sequence"/>
</dbReference>
<dbReference type="SUPFAM" id="SSF81383">
    <property type="entry name" value="F-box domain"/>
    <property type="match status" value="1"/>
</dbReference>
<dbReference type="InterPro" id="IPR001810">
    <property type="entry name" value="F-box_dom"/>
</dbReference>
<evidence type="ECO:0000259" key="1">
    <source>
        <dbReference type="PROSITE" id="PS50181"/>
    </source>
</evidence>